<evidence type="ECO:0000313" key="3">
    <source>
        <dbReference type="EMBL" id="CAK8698146.1"/>
    </source>
</evidence>
<dbReference type="SUPFAM" id="SSF52540">
    <property type="entry name" value="P-loop containing nucleoside triphosphate hydrolases"/>
    <property type="match status" value="1"/>
</dbReference>
<dbReference type="Proteomes" id="UP001642483">
    <property type="component" value="Unassembled WGS sequence"/>
</dbReference>
<comment type="caution">
    <text evidence="3">The sequence shown here is derived from an EMBL/GenBank/DDBJ whole genome shotgun (WGS) entry which is preliminary data.</text>
</comment>
<evidence type="ECO:0000256" key="1">
    <source>
        <dbReference type="SAM" id="Coils"/>
    </source>
</evidence>
<feature type="coiled-coil region" evidence="1">
    <location>
        <begin position="574"/>
        <end position="601"/>
    </location>
</feature>
<dbReference type="EMBL" id="CAWYQH010000174">
    <property type="protein sequence ID" value="CAK8698146.1"/>
    <property type="molecule type" value="Genomic_DNA"/>
</dbReference>
<accession>A0ABP0H4H1</accession>
<reference evidence="3 4" key="1">
    <citation type="submission" date="2024-02" db="EMBL/GenBank/DDBJ databases">
        <authorList>
            <person name="Daric V."/>
            <person name="Darras S."/>
        </authorList>
    </citation>
    <scope>NUCLEOTIDE SEQUENCE [LARGE SCALE GENOMIC DNA]</scope>
</reference>
<organism evidence="3 4">
    <name type="scientific">Clavelina lepadiformis</name>
    <name type="common">Light-bulb sea squirt</name>
    <name type="synonym">Ascidia lepadiformis</name>
    <dbReference type="NCBI Taxonomy" id="159417"/>
    <lineage>
        <taxon>Eukaryota</taxon>
        <taxon>Metazoa</taxon>
        <taxon>Chordata</taxon>
        <taxon>Tunicata</taxon>
        <taxon>Ascidiacea</taxon>
        <taxon>Aplousobranchia</taxon>
        <taxon>Clavelinidae</taxon>
        <taxon>Clavelina</taxon>
    </lineage>
</organism>
<feature type="domain" description="Guanylate-binding protein N-terminal" evidence="2">
    <location>
        <begin position="137"/>
        <end position="253"/>
    </location>
</feature>
<proteinExistence type="predicted"/>
<keyword evidence="1" id="KW-0175">Coiled coil</keyword>
<evidence type="ECO:0000313" key="4">
    <source>
        <dbReference type="Proteomes" id="UP001642483"/>
    </source>
</evidence>
<dbReference type="Pfam" id="PF02263">
    <property type="entry name" value="GBP"/>
    <property type="match status" value="2"/>
</dbReference>
<evidence type="ECO:0000259" key="2">
    <source>
        <dbReference type="Pfam" id="PF02263"/>
    </source>
</evidence>
<name>A0ABP0H4H1_CLALP</name>
<gene>
    <name evidence="3" type="ORF">CVLEPA_LOCUS31617</name>
</gene>
<sequence>MSKTNNKNGANLVEEPRALQIISPKEGEDGYHINEAALCKIFNHPDVIHTPVMIVSIAGAMREGKSFLLSLLILYLESGMSPDWTTKGDQPLKRHFRWTTGFDRETLGIYMWSKPYVVSKSDKSKVFTGCAAELVKSNVSNAGKPQPPFQTIMFVIRDWQVSSKLKAGLKGGSDYIEKEVFHVKKSDKVDVISVRHNIKQAFEKIRCCLFPSPGTIICGHVCDSPEMNATMKDISPSFKTTLAEFAYALFKPEDSAIKMVNGQKLTGRKLFNFLSQYHRLFCVGNFSKPVTILENLSRKDYLPKIALNNLHTETKIAMISKYDLQFKTPFEKVRDQYRDQLESEIENAYSSHAQSRIRKEAHLRKQYMSFVRKTTKRFKENAAKTLSTKKRSESVEEAEKYFDDFAPKSPLVDEYKQQLIKEIEDCLLAQLSLEESLKEILNSAVGMYMSLTLEKMKTKSSSDLDSIHHRCQNLVTTTFKEELKNLKTRSGECSLTDDQLLSHFEKEFNEMKAQYKADTQTEFHSKYRAHCEEVKDQYLKFMWKATDNVYATPPVLRSIHDKFKKLLQAHHKSFVNTAKDKILAEEELNALEEKYIKIAADIQKRKNAFREASHIVLVTADESLATLTFPCGGWIQNTENEIK</sequence>
<dbReference type="PANTHER" id="PTHR10751">
    <property type="entry name" value="GUANYLATE BINDING PROTEIN"/>
    <property type="match status" value="1"/>
</dbReference>
<protein>
    <recommendedName>
        <fullName evidence="2">Guanylate-binding protein N-terminal domain-containing protein</fullName>
    </recommendedName>
</protein>
<dbReference type="InterPro" id="IPR015894">
    <property type="entry name" value="Guanylate-bd_N"/>
</dbReference>
<dbReference type="Gene3D" id="3.40.50.300">
    <property type="entry name" value="P-loop containing nucleotide triphosphate hydrolases"/>
    <property type="match status" value="2"/>
</dbReference>
<dbReference type="InterPro" id="IPR027417">
    <property type="entry name" value="P-loop_NTPase"/>
</dbReference>
<feature type="domain" description="Guanylate-binding protein N-terminal" evidence="2">
    <location>
        <begin position="31"/>
        <end position="120"/>
    </location>
</feature>
<keyword evidence="4" id="KW-1185">Reference proteome</keyword>